<dbReference type="RefSeq" id="WP_203999728.1">
    <property type="nucleotide sequence ID" value="NZ_BOPG01000037.1"/>
</dbReference>
<name>A0A8J4E260_9ACTN</name>
<dbReference type="PANTHER" id="PTHR35908:SF1">
    <property type="entry name" value="CONSERVED PROTEIN"/>
    <property type="match status" value="1"/>
</dbReference>
<dbReference type="EMBL" id="BOPG01000037">
    <property type="protein sequence ID" value="GIJ58659.1"/>
    <property type="molecule type" value="Genomic_DNA"/>
</dbReference>
<dbReference type="PANTHER" id="PTHR35908">
    <property type="entry name" value="HYPOTHETICAL FUSION PROTEIN"/>
    <property type="match status" value="1"/>
</dbReference>
<organism evidence="2 3">
    <name type="scientific">Virgisporangium aurantiacum</name>
    <dbReference type="NCBI Taxonomy" id="175570"/>
    <lineage>
        <taxon>Bacteria</taxon>
        <taxon>Bacillati</taxon>
        <taxon>Actinomycetota</taxon>
        <taxon>Actinomycetes</taxon>
        <taxon>Micromonosporales</taxon>
        <taxon>Micromonosporaceae</taxon>
        <taxon>Virgisporangium</taxon>
    </lineage>
</organism>
<evidence type="ECO:0000259" key="1">
    <source>
        <dbReference type="Pfam" id="PF18029"/>
    </source>
</evidence>
<accession>A0A8J4E260</accession>
<keyword evidence="3" id="KW-1185">Reference proteome</keyword>
<dbReference type="InterPro" id="IPR041581">
    <property type="entry name" value="Glyoxalase_6"/>
</dbReference>
<dbReference type="AlphaFoldDB" id="A0A8J4E260"/>
<feature type="domain" description="Glyoxalase-like" evidence="1">
    <location>
        <begin position="17"/>
        <end position="110"/>
    </location>
</feature>
<dbReference type="Gene3D" id="3.10.180.10">
    <property type="entry name" value="2,3-Dihydroxybiphenyl 1,2-Dioxygenase, domain 1"/>
    <property type="match status" value="2"/>
</dbReference>
<gene>
    <name evidence="2" type="ORF">Vau01_061750</name>
</gene>
<dbReference type="Proteomes" id="UP000612585">
    <property type="component" value="Unassembled WGS sequence"/>
</dbReference>
<proteinExistence type="predicted"/>
<comment type="caution">
    <text evidence="2">The sequence shown here is derived from an EMBL/GenBank/DDBJ whole genome shotgun (WGS) entry which is preliminary data.</text>
</comment>
<dbReference type="SUPFAM" id="SSF54593">
    <property type="entry name" value="Glyoxalase/Bleomycin resistance protein/Dihydroxybiphenyl dioxygenase"/>
    <property type="match status" value="1"/>
</dbReference>
<sequence>MTIRWLTVFVDLGGGKSDEAERFWLAVTGTSPSARRGPDGAFVTLVPAHGDAHLRVQRVRSGDGGCHLDLHVDDLDDAGARAADLGARERFREDGLVVFDSPGGFPFCLVRWDGETTVPNAVRFDGAGLSRLDQLCLDVPPDRYEAECAFWGSLTGWEVRAGSLPEFRFAGPNGMPVRLLFQRLVDGGGAVTGHLDFSAEDRAALADRHVAAGARIVATFPRWITLADPAGRPYCLTDPGSAELVG</sequence>
<dbReference type="InterPro" id="IPR029068">
    <property type="entry name" value="Glyas_Bleomycin-R_OHBP_Dase"/>
</dbReference>
<reference evidence="2" key="1">
    <citation type="submission" date="2021-01" db="EMBL/GenBank/DDBJ databases">
        <title>Whole genome shotgun sequence of Virgisporangium aurantiacum NBRC 16421.</title>
        <authorList>
            <person name="Komaki H."/>
            <person name="Tamura T."/>
        </authorList>
    </citation>
    <scope>NUCLEOTIDE SEQUENCE</scope>
    <source>
        <strain evidence="2">NBRC 16421</strain>
    </source>
</reference>
<evidence type="ECO:0000313" key="3">
    <source>
        <dbReference type="Proteomes" id="UP000612585"/>
    </source>
</evidence>
<dbReference type="Pfam" id="PF18029">
    <property type="entry name" value="Glyoxalase_6"/>
    <property type="match status" value="2"/>
</dbReference>
<feature type="domain" description="Glyoxalase-like" evidence="1">
    <location>
        <begin position="135"/>
        <end position="237"/>
    </location>
</feature>
<protein>
    <recommendedName>
        <fullName evidence="1">Glyoxalase-like domain-containing protein</fullName>
    </recommendedName>
</protein>
<evidence type="ECO:0000313" key="2">
    <source>
        <dbReference type="EMBL" id="GIJ58659.1"/>
    </source>
</evidence>